<comment type="caution">
    <text evidence="1">The sequence shown here is derived from an EMBL/GenBank/DDBJ whole genome shotgun (WGS) entry which is preliminary data.</text>
</comment>
<evidence type="ECO:0000313" key="2">
    <source>
        <dbReference type="Proteomes" id="UP000193648"/>
    </source>
</evidence>
<dbReference type="EMBL" id="MCFF01000077">
    <property type="protein sequence ID" value="ORY96098.1"/>
    <property type="molecule type" value="Genomic_DNA"/>
</dbReference>
<dbReference type="GeneID" id="33562282"/>
<dbReference type="AlphaFoldDB" id="A0A1Y2G779"/>
<feature type="non-terminal residue" evidence="1">
    <location>
        <position position="1"/>
    </location>
</feature>
<protein>
    <submittedName>
        <fullName evidence="1">Uncharacterized protein</fullName>
    </submittedName>
</protein>
<dbReference type="InParanoid" id="A0A1Y2G779"/>
<evidence type="ECO:0000313" key="1">
    <source>
        <dbReference type="EMBL" id="ORY96098.1"/>
    </source>
</evidence>
<keyword evidence="2" id="KW-1185">Reference proteome</keyword>
<dbReference type="OrthoDB" id="2276543at2759"/>
<dbReference type="RefSeq" id="XP_021875517.1">
    <property type="nucleotide sequence ID" value="XM_022020438.1"/>
</dbReference>
<gene>
    <name evidence="1" type="ORF">BCR41DRAFT_296631</name>
</gene>
<sequence>FGHIVELIKDHPCFQPTGNKGQASVKIQMMVALQRLMHNGSLASYESIGPSMGVSVGIVHKYYQRVVTALCAKANDIIKWPDANRKAEIK</sequence>
<proteinExistence type="predicted"/>
<name>A0A1Y2G779_9FUNG</name>
<organism evidence="1 2">
    <name type="scientific">Lobosporangium transversale</name>
    <dbReference type="NCBI Taxonomy" id="64571"/>
    <lineage>
        <taxon>Eukaryota</taxon>
        <taxon>Fungi</taxon>
        <taxon>Fungi incertae sedis</taxon>
        <taxon>Mucoromycota</taxon>
        <taxon>Mortierellomycotina</taxon>
        <taxon>Mortierellomycetes</taxon>
        <taxon>Mortierellales</taxon>
        <taxon>Mortierellaceae</taxon>
        <taxon>Lobosporangium</taxon>
    </lineage>
</organism>
<feature type="non-terminal residue" evidence="1">
    <location>
        <position position="90"/>
    </location>
</feature>
<dbReference type="Proteomes" id="UP000193648">
    <property type="component" value="Unassembled WGS sequence"/>
</dbReference>
<accession>A0A1Y2G779</accession>
<reference evidence="1 2" key="1">
    <citation type="submission" date="2016-07" db="EMBL/GenBank/DDBJ databases">
        <title>Pervasive Adenine N6-methylation of Active Genes in Fungi.</title>
        <authorList>
            <consortium name="DOE Joint Genome Institute"/>
            <person name="Mondo S.J."/>
            <person name="Dannebaum R.O."/>
            <person name="Kuo R.C."/>
            <person name="Labutti K."/>
            <person name="Haridas S."/>
            <person name="Kuo A."/>
            <person name="Salamov A."/>
            <person name="Ahrendt S.R."/>
            <person name="Lipzen A."/>
            <person name="Sullivan W."/>
            <person name="Andreopoulos W.B."/>
            <person name="Clum A."/>
            <person name="Lindquist E."/>
            <person name="Daum C."/>
            <person name="Ramamoorthy G.K."/>
            <person name="Gryganskyi A."/>
            <person name="Culley D."/>
            <person name="Magnuson J.K."/>
            <person name="James T.Y."/>
            <person name="O'Malley M.A."/>
            <person name="Stajich J.E."/>
            <person name="Spatafora J.W."/>
            <person name="Visel A."/>
            <person name="Grigoriev I.V."/>
        </authorList>
    </citation>
    <scope>NUCLEOTIDE SEQUENCE [LARGE SCALE GENOMIC DNA]</scope>
    <source>
        <strain evidence="1 2">NRRL 3116</strain>
    </source>
</reference>